<reference evidence="3" key="1">
    <citation type="submission" date="2021-10" db="EMBL/GenBank/DDBJ databases">
        <title>The complete genome sequence of Leeia sp. TBRC 13508.</title>
        <authorList>
            <person name="Charoenyingcharoen P."/>
            <person name="Yukphan P."/>
        </authorList>
    </citation>
    <scope>NUCLEOTIDE SEQUENCE</scope>
    <source>
        <strain evidence="3">TBRC 13508</strain>
    </source>
</reference>
<comment type="similarity">
    <text evidence="1">Belongs to the UPF0502 family.</text>
</comment>
<dbReference type="InterPro" id="IPR007432">
    <property type="entry name" value="DUF480"/>
</dbReference>
<keyword evidence="4" id="KW-1185">Reference proteome</keyword>
<gene>
    <name evidence="3" type="ORF">LIN78_16875</name>
</gene>
<comment type="caution">
    <text evidence="3">The sequence shown here is derived from an EMBL/GenBank/DDBJ whole genome shotgun (WGS) entry which is preliminary data.</text>
</comment>
<dbReference type="PANTHER" id="PTHR38768:SF1">
    <property type="entry name" value="UPF0502 PROTEIN YCEH"/>
    <property type="match status" value="1"/>
</dbReference>
<dbReference type="Gene3D" id="1.10.10.10">
    <property type="entry name" value="Winged helix-like DNA-binding domain superfamily/Winged helix DNA-binding domain"/>
    <property type="match status" value="2"/>
</dbReference>
<dbReference type="EMBL" id="JAJBZT010000013">
    <property type="protein sequence ID" value="MCB6185222.1"/>
    <property type="molecule type" value="Genomic_DNA"/>
</dbReference>
<evidence type="ECO:0000313" key="3">
    <source>
        <dbReference type="EMBL" id="MCB6185222.1"/>
    </source>
</evidence>
<proteinExistence type="inferred from homology"/>
<keyword evidence="2" id="KW-0175">Coiled coil</keyword>
<dbReference type="SUPFAM" id="SSF46785">
    <property type="entry name" value="Winged helix' DNA-binding domain"/>
    <property type="match status" value="2"/>
</dbReference>
<dbReference type="PANTHER" id="PTHR38768">
    <property type="entry name" value="UPF0502 PROTEIN YCEH"/>
    <property type="match status" value="1"/>
</dbReference>
<feature type="coiled-coil region" evidence="2">
    <location>
        <begin position="178"/>
        <end position="205"/>
    </location>
</feature>
<evidence type="ECO:0000256" key="2">
    <source>
        <dbReference type="SAM" id="Coils"/>
    </source>
</evidence>
<evidence type="ECO:0000256" key="1">
    <source>
        <dbReference type="HAMAP-Rule" id="MF_01584"/>
    </source>
</evidence>
<dbReference type="RefSeq" id="WP_227182053.1">
    <property type="nucleotide sequence ID" value="NZ_JAJBZT010000013.1"/>
</dbReference>
<accession>A0ABS8DAR8</accession>
<dbReference type="Pfam" id="PF04337">
    <property type="entry name" value="DUF480"/>
    <property type="match status" value="1"/>
</dbReference>
<dbReference type="InterPro" id="IPR036388">
    <property type="entry name" value="WH-like_DNA-bd_sf"/>
</dbReference>
<evidence type="ECO:0000313" key="4">
    <source>
        <dbReference type="Proteomes" id="UP001165395"/>
    </source>
</evidence>
<sequence>MSALPLTAIEARILGVLIEKKHTVPDTYPLSLNALQSGCNQKSSRDPVMELSEPELLEALDTLRQKSLIAESSGGRVSKYAHNLDRVLSIPSQSVAILTVLILRGPLTTAEIRQYTERLHRFSDVSAVEGFLSELQERTDGALVVELPRQSGARERRWAHLLCGEPQISESATSATGSSNLEARVSVLEAEVAELKALLESLTAG</sequence>
<name>A0ABS8DAR8_9NEIS</name>
<dbReference type="HAMAP" id="MF_01584">
    <property type="entry name" value="UPF0502"/>
    <property type="match status" value="1"/>
</dbReference>
<dbReference type="Proteomes" id="UP001165395">
    <property type="component" value="Unassembled WGS sequence"/>
</dbReference>
<protein>
    <submittedName>
        <fullName evidence="3">YceH family protein</fullName>
    </submittedName>
</protein>
<organism evidence="3 4">
    <name type="scientific">Leeia speluncae</name>
    <dbReference type="NCBI Taxonomy" id="2884804"/>
    <lineage>
        <taxon>Bacteria</taxon>
        <taxon>Pseudomonadati</taxon>
        <taxon>Pseudomonadota</taxon>
        <taxon>Betaproteobacteria</taxon>
        <taxon>Neisseriales</taxon>
        <taxon>Leeiaceae</taxon>
        <taxon>Leeia</taxon>
    </lineage>
</organism>
<dbReference type="InterPro" id="IPR036390">
    <property type="entry name" value="WH_DNA-bd_sf"/>
</dbReference>